<evidence type="ECO:0000313" key="2">
    <source>
        <dbReference type="EMBL" id="KAJ1203473.1"/>
    </source>
</evidence>
<name>A0AAV7VQ84_PLEWA</name>
<accession>A0AAV7VQ84</accession>
<evidence type="ECO:0000313" key="3">
    <source>
        <dbReference type="Proteomes" id="UP001066276"/>
    </source>
</evidence>
<dbReference type="EMBL" id="JANPWB010000003">
    <property type="protein sequence ID" value="KAJ1203473.1"/>
    <property type="molecule type" value="Genomic_DNA"/>
</dbReference>
<proteinExistence type="predicted"/>
<reference evidence="2" key="1">
    <citation type="journal article" date="2022" name="bioRxiv">
        <title>Sequencing and chromosome-scale assembly of the giantPleurodeles waltlgenome.</title>
        <authorList>
            <person name="Brown T."/>
            <person name="Elewa A."/>
            <person name="Iarovenko S."/>
            <person name="Subramanian E."/>
            <person name="Araus A.J."/>
            <person name="Petzold A."/>
            <person name="Susuki M."/>
            <person name="Suzuki K.-i.T."/>
            <person name="Hayashi T."/>
            <person name="Toyoda A."/>
            <person name="Oliveira C."/>
            <person name="Osipova E."/>
            <person name="Leigh N.D."/>
            <person name="Simon A."/>
            <person name="Yun M.H."/>
        </authorList>
    </citation>
    <scope>NUCLEOTIDE SEQUENCE</scope>
    <source>
        <strain evidence="2">20211129_DDA</strain>
        <tissue evidence="2">Liver</tissue>
    </source>
</reference>
<feature type="compositionally biased region" description="Acidic residues" evidence="1">
    <location>
        <begin position="292"/>
        <end position="307"/>
    </location>
</feature>
<sequence length="315" mass="33906">MPCTCSTDCCRRFTASWQLLQGSRPRGQAAEGAAERIERCVCPGAALFYPSIDRDSCCFLGMLFGIWSVLMAPKPTRTPRSSRARQNPDPVGAKRDKRHPALGSKEHSNPHGKGPQQRIPGTEKDARNSVPTMFASIMKTKQMPLEKVVPDIQSSVPGVDGGQVSVAATSFEVPIFICNAGGTEPASPEIISTRPGNSGEVVAPPLGDEKSFEQELKEGFRELNPGKCNVQSHIQAKDALSQQAEDMVKHLAIFETFTPAPAQRGKEAKPANSDQGLLDTAESFFSLSDQSSDSDLDEEIPLTDSDMEGCSVASI</sequence>
<keyword evidence="3" id="KW-1185">Reference proteome</keyword>
<protein>
    <submittedName>
        <fullName evidence="2">Uncharacterized protein</fullName>
    </submittedName>
</protein>
<comment type="caution">
    <text evidence="2">The sequence shown here is derived from an EMBL/GenBank/DDBJ whole genome shotgun (WGS) entry which is preliminary data.</text>
</comment>
<dbReference type="Proteomes" id="UP001066276">
    <property type="component" value="Chromosome 2_1"/>
</dbReference>
<organism evidence="2 3">
    <name type="scientific">Pleurodeles waltl</name>
    <name type="common">Iberian ribbed newt</name>
    <dbReference type="NCBI Taxonomy" id="8319"/>
    <lineage>
        <taxon>Eukaryota</taxon>
        <taxon>Metazoa</taxon>
        <taxon>Chordata</taxon>
        <taxon>Craniata</taxon>
        <taxon>Vertebrata</taxon>
        <taxon>Euteleostomi</taxon>
        <taxon>Amphibia</taxon>
        <taxon>Batrachia</taxon>
        <taxon>Caudata</taxon>
        <taxon>Salamandroidea</taxon>
        <taxon>Salamandridae</taxon>
        <taxon>Pleurodelinae</taxon>
        <taxon>Pleurodeles</taxon>
    </lineage>
</organism>
<evidence type="ECO:0000256" key="1">
    <source>
        <dbReference type="SAM" id="MobiDB-lite"/>
    </source>
</evidence>
<gene>
    <name evidence="2" type="ORF">NDU88_007259</name>
</gene>
<feature type="region of interest" description="Disordered" evidence="1">
    <location>
        <begin position="74"/>
        <end position="128"/>
    </location>
</feature>
<dbReference type="AlphaFoldDB" id="A0AAV7VQ84"/>
<feature type="region of interest" description="Disordered" evidence="1">
    <location>
        <begin position="261"/>
        <end position="315"/>
    </location>
</feature>